<keyword evidence="6" id="KW-1133">Transmembrane helix</keyword>
<dbReference type="GO" id="GO:0004175">
    <property type="term" value="F:endopeptidase activity"/>
    <property type="evidence" value="ECO:0007669"/>
    <property type="project" value="TreeGrafter"/>
</dbReference>
<keyword evidence="6" id="KW-0472">Membrane</keyword>
<dbReference type="Pfam" id="PF13180">
    <property type="entry name" value="PDZ_2"/>
    <property type="match status" value="1"/>
</dbReference>
<dbReference type="GO" id="GO:0007165">
    <property type="term" value="P:signal transduction"/>
    <property type="evidence" value="ECO:0007669"/>
    <property type="project" value="TreeGrafter"/>
</dbReference>
<name>A0A1B1Y925_9FLAO</name>
<dbReference type="EMBL" id="CP014224">
    <property type="protein sequence ID" value="ANW97256.1"/>
    <property type="molecule type" value="Genomic_DNA"/>
</dbReference>
<dbReference type="PROSITE" id="PS50106">
    <property type="entry name" value="PDZ"/>
    <property type="match status" value="1"/>
</dbReference>
<feature type="domain" description="PDZ" evidence="7">
    <location>
        <begin position="89"/>
        <end position="159"/>
    </location>
</feature>
<feature type="transmembrane region" description="Helical" evidence="6">
    <location>
        <begin position="7"/>
        <end position="25"/>
    </location>
</feature>
<sequence length="518" mass="58102">MKQNNNLPLFIGISIALGIIIGSFFNVKNTGTFYPVSSNTSNGKLNTVLKFIESEYVDDVNVEKITDEVISDILDKLDPHSTYVPKEIQAYTQETMNGNFVGIGVQFVVKKDTVVVVKVIPDGPSLKAGLRAGDRLIMADKDTLYGKNITSEDVVSKLKGEENSQVLVKVFRPGNDKTIDFNITRGKVAIKSVPVAYKITDSLGYIKLVRFAMTSYDEFKTALNKLQEQGIKDLVLDLRGNPGGYMHIADQISDEFLADGKLIVYTKNKKGRQKNTVATSKGSFEKGHIYVLVDENSASASEIVSGALQDNDRGTIIGRRTFGKGLVQQELDFNDGSAMRLTIARYYTPTGRSIQKPYGDEDGYENEVLSRYKNGELFNKDSIKVIDSLKYTTPKGKLVYGGGGITPDVFIPLDTLNSVNFAELNMINNFVYSYIDNHRDELKVYNNSNFIKDFKITAEIKNEFDKYIVPYKFNNQELVDDLLKENFANSLMSDEVYYQLIQKRDPYILKVIALEQNQ</sequence>
<dbReference type="KEGG" id="wfu:AXE80_13560"/>
<dbReference type="PANTHER" id="PTHR32060:SF30">
    <property type="entry name" value="CARBOXY-TERMINAL PROCESSING PROTEASE CTPA"/>
    <property type="match status" value="1"/>
</dbReference>
<dbReference type="SMART" id="SM00245">
    <property type="entry name" value="TSPc"/>
    <property type="match status" value="1"/>
</dbReference>
<keyword evidence="9" id="KW-1185">Reference proteome</keyword>
<dbReference type="SMART" id="SM00228">
    <property type="entry name" value="PDZ"/>
    <property type="match status" value="1"/>
</dbReference>
<evidence type="ECO:0000313" key="8">
    <source>
        <dbReference type="EMBL" id="ANW97256.1"/>
    </source>
</evidence>
<keyword evidence="6" id="KW-0812">Transmembrane</keyword>
<dbReference type="CDD" id="cd06782">
    <property type="entry name" value="cpPDZ_CPP-like"/>
    <property type="match status" value="1"/>
</dbReference>
<dbReference type="PANTHER" id="PTHR32060">
    <property type="entry name" value="TAIL-SPECIFIC PROTEASE"/>
    <property type="match status" value="1"/>
</dbReference>
<dbReference type="SUPFAM" id="SSF50156">
    <property type="entry name" value="PDZ domain-like"/>
    <property type="match status" value="1"/>
</dbReference>
<organism evidence="8 9">
    <name type="scientific">Wenyingzhuangia fucanilytica</name>
    <dbReference type="NCBI Taxonomy" id="1790137"/>
    <lineage>
        <taxon>Bacteria</taxon>
        <taxon>Pseudomonadati</taxon>
        <taxon>Bacteroidota</taxon>
        <taxon>Flavobacteriia</taxon>
        <taxon>Flavobacteriales</taxon>
        <taxon>Flavobacteriaceae</taxon>
        <taxon>Wenyingzhuangia</taxon>
    </lineage>
</organism>
<dbReference type="RefSeq" id="WP_068828292.1">
    <property type="nucleotide sequence ID" value="NZ_CP014224.1"/>
</dbReference>
<evidence type="ECO:0000256" key="1">
    <source>
        <dbReference type="ARBA" id="ARBA00009179"/>
    </source>
</evidence>
<keyword evidence="2 5" id="KW-0645">Protease</keyword>
<accession>A0A1B1Y925</accession>
<dbReference type="STRING" id="1790137.AXE80_13560"/>
<proteinExistence type="inferred from homology"/>
<dbReference type="GO" id="GO:0030288">
    <property type="term" value="C:outer membrane-bounded periplasmic space"/>
    <property type="evidence" value="ECO:0007669"/>
    <property type="project" value="TreeGrafter"/>
</dbReference>
<dbReference type="SUPFAM" id="SSF52096">
    <property type="entry name" value="ClpP/crotonase"/>
    <property type="match status" value="1"/>
</dbReference>
<comment type="similarity">
    <text evidence="1 5">Belongs to the peptidase S41A family.</text>
</comment>
<evidence type="ECO:0000256" key="4">
    <source>
        <dbReference type="ARBA" id="ARBA00022825"/>
    </source>
</evidence>
<evidence type="ECO:0000256" key="3">
    <source>
        <dbReference type="ARBA" id="ARBA00022801"/>
    </source>
</evidence>
<evidence type="ECO:0000313" key="9">
    <source>
        <dbReference type="Proteomes" id="UP000092967"/>
    </source>
</evidence>
<dbReference type="NCBIfam" id="TIGR00225">
    <property type="entry name" value="prc"/>
    <property type="match status" value="1"/>
</dbReference>
<keyword evidence="3 5" id="KW-0378">Hydrolase</keyword>
<dbReference type="AlphaFoldDB" id="A0A1B1Y925"/>
<dbReference type="Gene3D" id="3.90.226.10">
    <property type="entry name" value="2-enoyl-CoA Hydratase, Chain A, domain 1"/>
    <property type="match status" value="1"/>
</dbReference>
<dbReference type="Gene3D" id="2.30.42.10">
    <property type="match status" value="1"/>
</dbReference>
<dbReference type="Gene3D" id="3.30.750.44">
    <property type="match status" value="1"/>
</dbReference>
<dbReference type="Pfam" id="PF03572">
    <property type="entry name" value="Peptidase_S41"/>
    <property type="match status" value="1"/>
</dbReference>
<dbReference type="InterPro" id="IPR029045">
    <property type="entry name" value="ClpP/crotonase-like_dom_sf"/>
</dbReference>
<evidence type="ECO:0000256" key="5">
    <source>
        <dbReference type="RuleBase" id="RU004404"/>
    </source>
</evidence>
<dbReference type="GO" id="GO:0008236">
    <property type="term" value="F:serine-type peptidase activity"/>
    <property type="evidence" value="ECO:0007669"/>
    <property type="project" value="UniProtKB-KW"/>
</dbReference>
<dbReference type="OrthoDB" id="9812068at2"/>
<evidence type="ECO:0000259" key="7">
    <source>
        <dbReference type="PROSITE" id="PS50106"/>
    </source>
</evidence>
<dbReference type="GO" id="GO:0006508">
    <property type="term" value="P:proteolysis"/>
    <property type="evidence" value="ECO:0007669"/>
    <property type="project" value="UniProtKB-KW"/>
</dbReference>
<keyword evidence="4 5" id="KW-0720">Serine protease</keyword>
<dbReference type="InterPro" id="IPR001478">
    <property type="entry name" value="PDZ"/>
</dbReference>
<evidence type="ECO:0000256" key="2">
    <source>
        <dbReference type="ARBA" id="ARBA00022670"/>
    </source>
</evidence>
<evidence type="ECO:0000256" key="6">
    <source>
        <dbReference type="SAM" id="Phobius"/>
    </source>
</evidence>
<dbReference type="Proteomes" id="UP000092967">
    <property type="component" value="Chromosome"/>
</dbReference>
<reference evidence="8 9" key="1">
    <citation type="submission" date="2016-02" db="EMBL/GenBank/DDBJ databases">
        <authorList>
            <person name="Wen L."/>
            <person name="He K."/>
            <person name="Yang H."/>
        </authorList>
    </citation>
    <scope>NUCLEOTIDE SEQUENCE [LARGE SCALE GENOMIC DNA]</scope>
    <source>
        <strain evidence="8 9">CZ1127</strain>
    </source>
</reference>
<protein>
    <submittedName>
        <fullName evidence="8">Peptidase S41</fullName>
    </submittedName>
</protein>
<gene>
    <name evidence="8" type="ORF">AXE80_13560</name>
</gene>
<dbReference type="CDD" id="cd07560">
    <property type="entry name" value="Peptidase_S41_CPP"/>
    <property type="match status" value="1"/>
</dbReference>
<dbReference type="InterPro" id="IPR004447">
    <property type="entry name" value="Peptidase_S41A"/>
</dbReference>
<dbReference type="InterPro" id="IPR005151">
    <property type="entry name" value="Tail-specific_protease"/>
</dbReference>
<dbReference type="InterPro" id="IPR036034">
    <property type="entry name" value="PDZ_sf"/>
</dbReference>